<dbReference type="InParanoid" id="A0A4S2MPB7"/>
<sequence length="192" mass="22145">MALLERVRTVVQKVSRRKDRKTEPSESPPTPGSNFPRRTNSDSSFGCIDEAEFQRAQKEVLELEDVEMCQTCGRRVATKGDMCVQCFDASFHPCQQCGHKWTRDISGFCHNCRPRVVEKRMCQFCQKATMGHPNFCQNCLKARWMICLFCHRHGTTNENGRCDHCIQDDLQQQAQHQRHNAELGHPLAYKVS</sequence>
<organism evidence="2 3">
    <name type="scientific">Ascodesmis nigricans</name>
    <dbReference type="NCBI Taxonomy" id="341454"/>
    <lineage>
        <taxon>Eukaryota</taxon>
        <taxon>Fungi</taxon>
        <taxon>Dikarya</taxon>
        <taxon>Ascomycota</taxon>
        <taxon>Pezizomycotina</taxon>
        <taxon>Pezizomycetes</taxon>
        <taxon>Pezizales</taxon>
        <taxon>Ascodesmidaceae</taxon>
        <taxon>Ascodesmis</taxon>
    </lineage>
</organism>
<dbReference type="EMBL" id="ML220136">
    <property type="protein sequence ID" value="TGZ78885.1"/>
    <property type="molecule type" value="Genomic_DNA"/>
</dbReference>
<evidence type="ECO:0000313" key="3">
    <source>
        <dbReference type="Proteomes" id="UP000298138"/>
    </source>
</evidence>
<dbReference type="Proteomes" id="UP000298138">
    <property type="component" value="Unassembled WGS sequence"/>
</dbReference>
<evidence type="ECO:0000256" key="1">
    <source>
        <dbReference type="SAM" id="MobiDB-lite"/>
    </source>
</evidence>
<keyword evidence="3" id="KW-1185">Reference proteome</keyword>
<reference evidence="2 3" key="1">
    <citation type="submission" date="2019-04" db="EMBL/GenBank/DDBJ databases">
        <title>Comparative genomics and transcriptomics to analyze fruiting body development in filamentous ascomycetes.</title>
        <authorList>
            <consortium name="DOE Joint Genome Institute"/>
            <person name="Lutkenhaus R."/>
            <person name="Traeger S."/>
            <person name="Breuer J."/>
            <person name="Kuo A."/>
            <person name="Lipzen A."/>
            <person name="Pangilinan J."/>
            <person name="Dilworth D."/>
            <person name="Sandor L."/>
            <person name="Poggeler S."/>
            <person name="Barry K."/>
            <person name="Grigoriev I.V."/>
            <person name="Nowrousian M."/>
        </authorList>
    </citation>
    <scope>NUCLEOTIDE SEQUENCE [LARGE SCALE GENOMIC DNA]</scope>
    <source>
        <strain evidence="2 3">CBS 389.68</strain>
    </source>
</reference>
<evidence type="ECO:0000313" key="2">
    <source>
        <dbReference type="EMBL" id="TGZ78885.1"/>
    </source>
</evidence>
<name>A0A4S2MPB7_9PEZI</name>
<feature type="region of interest" description="Disordered" evidence="1">
    <location>
        <begin position="1"/>
        <end position="40"/>
    </location>
</feature>
<accession>A0A4S2MPB7</accession>
<gene>
    <name evidence="2" type="ORF">EX30DRAFT_123770</name>
</gene>
<proteinExistence type="predicted"/>
<protein>
    <submittedName>
        <fullName evidence="2">Uncharacterized protein</fullName>
    </submittedName>
</protein>
<dbReference type="AlphaFoldDB" id="A0A4S2MPB7"/>